<dbReference type="Proteomes" id="UP000008672">
    <property type="component" value="Unassembled WGS sequence"/>
</dbReference>
<feature type="active site" description="Proton donor" evidence="7">
    <location>
        <position position="147"/>
    </location>
</feature>
<evidence type="ECO:0000256" key="2">
    <source>
        <dbReference type="ARBA" id="ARBA00008871"/>
    </source>
</evidence>
<sequence>MKRVTINGITVYTISCSHLLIWVLLLFFLCTTFALKPAKYPVFQKKPFIAVWNAPEEPCARRYNIRINLKMFHMIGSPLAKARGQDVTIFYANRLGYYPWYTEEEVPINGGLPQNSSLKAHLQKAVKDINYYIPSEDFTGLAVIDWEYWRPQWVRNWDKKDIYKRKSQELISQKLRNVSSYDIENVAKLKFEKSAVAFMKMTIQLGIRSRPKGLWGYYLYPDCHNYNFHDKDYTGSCPAQEVKRNNELFWLWNCSTALYPSIATKKALKNSIKLLHFSQFRVNESIRIAAMTSHDSALPVFVYTRLGYREEPLSFLSRQDLVNTIGESAALGAAGFVIWGDMNLTSSKDNCTKVKHYITSELGLYVTNVTKAAEVCSKYLCHNNGRCVRKNWQALDYLHLNPESYTIHALAEEEFTVTGEASRADVDHMAEKFSCHCYQGYEGADCKNVDGSDKQADSSTNLSSSELILILWLLLTGLYLSEI</sequence>
<dbReference type="Gene3D" id="3.20.20.70">
    <property type="entry name" value="Aldolase class I"/>
    <property type="match status" value="1"/>
</dbReference>
<evidence type="ECO:0000256" key="4">
    <source>
        <dbReference type="ARBA" id="ARBA00023157"/>
    </source>
</evidence>
<dbReference type="InterPro" id="IPR013785">
    <property type="entry name" value="Aldolase_TIM"/>
</dbReference>
<dbReference type="GlyCosmos" id="H2ZVS5">
    <property type="glycosylation" value="1 site, No reported glycans"/>
</dbReference>
<dbReference type="OMA" id="CAKAFMK"/>
<feature type="disulfide bond" evidence="9">
    <location>
        <begin position="381"/>
        <end position="435"/>
    </location>
</feature>
<dbReference type="GO" id="GO:0030214">
    <property type="term" value="P:hyaluronan catabolic process"/>
    <property type="evidence" value="ECO:0007669"/>
    <property type="project" value="TreeGrafter"/>
</dbReference>
<evidence type="ECO:0000256" key="1">
    <source>
        <dbReference type="ARBA" id="ARBA00000251"/>
    </source>
</evidence>
<dbReference type="GO" id="GO:0031410">
    <property type="term" value="C:cytoplasmic vesicle"/>
    <property type="evidence" value="ECO:0007669"/>
    <property type="project" value="TreeGrafter"/>
</dbReference>
<gene>
    <name evidence="11" type="primary">HYAL4</name>
</gene>
<dbReference type="GeneTree" id="ENSGT01020000230364"/>
<dbReference type="GO" id="GO:0005975">
    <property type="term" value="P:carbohydrate metabolic process"/>
    <property type="evidence" value="ECO:0007669"/>
    <property type="project" value="UniProtKB-UniRule"/>
</dbReference>
<evidence type="ECO:0000256" key="7">
    <source>
        <dbReference type="PIRSR" id="PIRSR038193-1"/>
    </source>
</evidence>
<dbReference type="STRING" id="7897.ENSLACP00000001496"/>
<dbReference type="PIRSF" id="PIRSF038193">
    <property type="entry name" value="Hyaluronidase"/>
    <property type="match status" value="1"/>
</dbReference>
<dbReference type="SUPFAM" id="SSF51445">
    <property type="entry name" value="(Trans)glycosidases"/>
    <property type="match status" value="1"/>
</dbReference>
<evidence type="ECO:0000256" key="10">
    <source>
        <dbReference type="RuleBase" id="RU610713"/>
    </source>
</evidence>
<feature type="disulfide bond" evidence="9">
    <location>
        <begin position="223"/>
        <end position="237"/>
    </location>
</feature>
<organism evidence="11 12">
    <name type="scientific">Latimeria chalumnae</name>
    <name type="common">Coelacanth</name>
    <dbReference type="NCBI Taxonomy" id="7897"/>
    <lineage>
        <taxon>Eukaryota</taxon>
        <taxon>Metazoa</taxon>
        <taxon>Chordata</taxon>
        <taxon>Craniata</taxon>
        <taxon>Vertebrata</taxon>
        <taxon>Euteleostomi</taxon>
        <taxon>Coelacanthiformes</taxon>
        <taxon>Coelacanthidae</taxon>
        <taxon>Latimeria</taxon>
    </lineage>
</organism>
<keyword evidence="4 9" id="KW-1015">Disulfide bond</keyword>
<protein>
    <recommendedName>
        <fullName evidence="10">Hyaluronidase</fullName>
        <ecNumber evidence="10">3.2.1.35</ecNumber>
    </recommendedName>
</protein>
<dbReference type="Pfam" id="PF01630">
    <property type="entry name" value="Glyco_hydro_56"/>
    <property type="match status" value="1"/>
</dbReference>
<feature type="disulfide bond" evidence="9">
    <location>
        <begin position="59"/>
        <end position="351"/>
    </location>
</feature>
<comment type="similarity">
    <text evidence="2 6 10">Belongs to the glycosyl hydrolase 56 family.</text>
</comment>
<feature type="glycosylation site" description="N-linked (GlcNAc...) asparagine" evidence="8">
    <location>
        <position position="368"/>
    </location>
</feature>
<comment type="catalytic activity">
    <reaction evidence="1 10">
        <text>Random hydrolysis of (1-&gt;4)-linkages between N-acetyl-beta-D-glucosamine and D-glucuronate residues in hyaluronate.</text>
        <dbReference type="EC" id="3.2.1.35"/>
    </reaction>
</comment>
<reference evidence="11" key="3">
    <citation type="submission" date="2025-09" db="UniProtKB">
        <authorList>
            <consortium name="Ensembl"/>
        </authorList>
    </citation>
    <scope>IDENTIFICATION</scope>
</reference>
<dbReference type="EC" id="3.2.1.35" evidence="10"/>
<reference evidence="11" key="2">
    <citation type="submission" date="2025-08" db="UniProtKB">
        <authorList>
            <consortium name="Ensembl"/>
        </authorList>
    </citation>
    <scope>IDENTIFICATION</scope>
</reference>
<dbReference type="FunFam" id="3.20.20.70:FF:000065">
    <property type="entry name" value="Hyaluronidase"/>
    <property type="match status" value="1"/>
</dbReference>
<name>H2ZVS5_LATCH</name>
<dbReference type="InterPro" id="IPR017853">
    <property type="entry name" value="GH"/>
</dbReference>
<dbReference type="InParanoid" id="H2ZVS5"/>
<dbReference type="EMBL" id="AFYH01252772">
    <property type="status" value="NOT_ANNOTATED_CDS"/>
    <property type="molecule type" value="Genomic_DNA"/>
</dbReference>
<keyword evidence="12" id="KW-1185">Reference proteome</keyword>
<reference evidence="12" key="1">
    <citation type="submission" date="2011-08" db="EMBL/GenBank/DDBJ databases">
        <title>The draft genome of Latimeria chalumnae.</title>
        <authorList>
            <person name="Di Palma F."/>
            <person name="Alfoldi J."/>
            <person name="Johnson J."/>
            <person name="Berlin A."/>
            <person name="Gnerre S."/>
            <person name="Jaffe D."/>
            <person name="MacCallum I."/>
            <person name="Young S."/>
            <person name="Walker B.J."/>
            <person name="Lander E."/>
            <person name="Lindblad-Toh K."/>
        </authorList>
    </citation>
    <scope>NUCLEOTIDE SEQUENCE [LARGE SCALE GENOMIC DNA]</scope>
    <source>
        <strain evidence="12">Wild caught</strain>
    </source>
</reference>
<evidence type="ECO:0000256" key="3">
    <source>
        <dbReference type="ARBA" id="ARBA00022801"/>
    </source>
</evidence>
<evidence type="ECO:0000256" key="6">
    <source>
        <dbReference type="PIRNR" id="PIRNR038193"/>
    </source>
</evidence>
<evidence type="ECO:0000256" key="9">
    <source>
        <dbReference type="PIRSR" id="PIRSR038193-3"/>
    </source>
</evidence>
<dbReference type="PRINTS" id="PR00846">
    <property type="entry name" value="GLHYDRLASE56"/>
</dbReference>
<dbReference type="eggNOG" id="ENOG502QPZH">
    <property type="taxonomic scope" value="Eukaryota"/>
</dbReference>
<keyword evidence="5 10" id="KW-0326">Glycosidase</keyword>
<dbReference type="HOGENOM" id="CLU_036366_0_0_1"/>
<dbReference type="GO" id="GO:0004415">
    <property type="term" value="F:hyalurononglucosaminidase activity"/>
    <property type="evidence" value="ECO:0007669"/>
    <property type="project" value="UniProtKB-UniRule"/>
</dbReference>
<evidence type="ECO:0000313" key="11">
    <source>
        <dbReference type="Ensembl" id="ENSLACP00000001496.1"/>
    </source>
</evidence>
<dbReference type="Ensembl" id="ENSLACT00000001509.1">
    <property type="protein sequence ID" value="ENSLACP00000001496.1"/>
    <property type="gene ID" value="ENSLACG00000001340.1"/>
</dbReference>
<accession>H2ZVS5</accession>
<proteinExistence type="inferred from homology"/>
<feature type="disulfide bond" evidence="9">
    <location>
        <begin position="376"/>
        <end position="387"/>
    </location>
</feature>
<feature type="disulfide bond" evidence="9">
    <location>
        <begin position="437"/>
        <end position="446"/>
    </location>
</feature>
<dbReference type="InterPro" id="IPR018155">
    <property type="entry name" value="Hyaluronidase"/>
</dbReference>
<evidence type="ECO:0000256" key="5">
    <source>
        <dbReference type="ARBA" id="ARBA00023295"/>
    </source>
</evidence>
<evidence type="ECO:0000313" key="12">
    <source>
        <dbReference type="Proteomes" id="UP000008672"/>
    </source>
</evidence>
<dbReference type="PANTHER" id="PTHR11769:SF7">
    <property type="entry name" value="HYALURONIDASE-4"/>
    <property type="match status" value="1"/>
</dbReference>
<dbReference type="FunCoup" id="H2ZVS5">
    <property type="interactions" value="120"/>
</dbReference>
<evidence type="ECO:0000256" key="8">
    <source>
        <dbReference type="PIRSR" id="PIRSR038193-2"/>
    </source>
</evidence>
<dbReference type="PANTHER" id="PTHR11769">
    <property type="entry name" value="HYALURONIDASE"/>
    <property type="match status" value="1"/>
</dbReference>
<keyword evidence="3 10" id="KW-0378">Hydrolase</keyword>
<dbReference type="AlphaFoldDB" id="H2ZVS5"/>